<protein>
    <recommendedName>
        <fullName evidence="1">Type VI secretion system effector TseH-like domain-containing protein</fullName>
    </recommendedName>
</protein>
<dbReference type="InterPro" id="IPR036844">
    <property type="entry name" value="Hint_dom_sf"/>
</dbReference>
<dbReference type="RefSeq" id="WP_189410940.1">
    <property type="nucleotide sequence ID" value="NZ_BMYJ01000004.1"/>
</dbReference>
<accession>A0A918WHR5</accession>
<dbReference type="EMBL" id="BMYJ01000004">
    <property type="protein sequence ID" value="GHC52722.1"/>
    <property type="molecule type" value="Genomic_DNA"/>
</dbReference>
<dbReference type="InterPro" id="IPR006141">
    <property type="entry name" value="Intein_N"/>
</dbReference>
<name>A0A918WHR5_9RHOB</name>
<evidence type="ECO:0000313" key="3">
    <source>
        <dbReference type="Proteomes" id="UP000638981"/>
    </source>
</evidence>
<proteinExistence type="predicted"/>
<dbReference type="AlphaFoldDB" id="A0A918WHR5"/>
<reference evidence="2" key="2">
    <citation type="submission" date="2020-09" db="EMBL/GenBank/DDBJ databases">
        <authorList>
            <person name="Sun Q."/>
            <person name="Kim S."/>
        </authorList>
    </citation>
    <scope>NUCLEOTIDE SEQUENCE</scope>
    <source>
        <strain evidence="2">KCTC 23310</strain>
    </source>
</reference>
<feature type="domain" description="Type VI secretion system effector TseH-like" evidence="1">
    <location>
        <begin position="19"/>
        <end position="148"/>
    </location>
</feature>
<dbReference type="Pfam" id="PF25218">
    <property type="entry name" value="TseH"/>
    <property type="match status" value="1"/>
</dbReference>
<sequence>MTDFAVIVTWPQYPIATSAGHVSGLGHAGVVLVNGASGETKYFEYGRYDKDENGNPIGAVRSVGVSNLSIVDGAITQASFEKMMLNLSHSSGKNTLASGSILPLSEGGFNSALEFAKLAKADPTGVLGDYALVLDENTCYSFAKAVAAAGGSWVEWKDGFFIFDNVPAAAIVELQASAGAFVIGGPNDSRIYIGISSSILRLEEDKCFLAATPISMWDGTTKPIELVEAGDIVVSYDKDGHLKPGRVKRTMINRAKQILDVHGLMVTPGHATLCGDGRYAGQHVPILDILRSDGALVLQDGSKIRAGTGCRLGTMGDRMITAIIGVPQPGGLVRIAEIGQIRAGTRFIKEDGEDVAVLDMILEHGGHLTEEGMIQTDPNGPKMPFRWTFTATLPKPEDYVLQRSATHLQDIYKAGEWESFRPSMPRPRAEAKVEDCSDIAAAPANVPLAMRNHPEAPQVNRRYRRVAKANARKAQVLLH</sequence>
<organism evidence="2 3">
    <name type="scientific">Neogemmobacter tilapiae</name>
    <dbReference type="NCBI Taxonomy" id="875041"/>
    <lineage>
        <taxon>Bacteria</taxon>
        <taxon>Pseudomonadati</taxon>
        <taxon>Pseudomonadota</taxon>
        <taxon>Alphaproteobacteria</taxon>
        <taxon>Rhodobacterales</taxon>
        <taxon>Paracoccaceae</taxon>
        <taxon>Neogemmobacter</taxon>
    </lineage>
</organism>
<reference evidence="2" key="1">
    <citation type="journal article" date="2014" name="Int. J. Syst. Evol. Microbiol.">
        <title>Complete genome sequence of Corynebacterium casei LMG S-19264T (=DSM 44701T), isolated from a smear-ripened cheese.</title>
        <authorList>
            <consortium name="US DOE Joint Genome Institute (JGI-PGF)"/>
            <person name="Walter F."/>
            <person name="Albersmeier A."/>
            <person name="Kalinowski J."/>
            <person name="Ruckert C."/>
        </authorList>
    </citation>
    <scope>NUCLEOTIDE SEQUENCE</scope>
    <source>
        <strain evidence="2">KCTC 23310</strain>
    </source>
</reference>
<gene>
    <name evidence="2" type="ORF">GCM10007315_14100</name>
</gene>
<keyword evidence="3" id="KW-1185">Reference proteome</keyword>
<dbReference type="GO" id="GO:0016539">
    <property type="term" value="P:intein-mediated protein splicing"/>
    <property type="evidence" value="ECO:0007669"/>
    <property type="project" value="InterPro"/>
</dbReference>
<evidence type="ECO:0000259" key="1">
    <source>
        <dbReference type="Pfam" id="PF25218"/>
    </source>
</evidence>
<dbReference type="InterPro" id="IPR057382">
    <property type="entry name" value="TseH"/>
</dbReference>
<dbReference type="Gene3D" id="2.170.16.10">
    <property type="entry name" value="Hedgehog/Intein (Hint) domain"/>
    <property type="match status" value="1"/>
</dbReference>
<dbReference type="PROSITE" id="PS50817">
    <property type="entry name" value="INTEIN_N_TER"/>
    <property type="match status" value="1"/>
</dbReference>
<dbReference type="Proteomes" id="UP000638981">
    <property type="component" value="Unassembled WGS sequence"/>
</dbReference>
<comment type="caution">
    <text evidence="2">The sequence shown here is derived from an EMBL/GenBank/DDBJ whole genome shotgun (WGS) entry which is preliminary data.</text>
</comment>
<dbReference type="SUPFAM" id="SSF51294">
    <property type="entry name" value="Hedgehog/intein (Hint) domain"/>
    <property type="match status" value="1"/>
</dbReference>
<evidence type="ECO:0000313" key="2">
    <source>
        <dbReference type="EMBL" id="GHC52722.1"/>
    </source>
</evidence>